<organism evidence="4 5">
    <name type="scientific">Escherichia coli</name>
    <dbReference type="NCBI Taxonomy" id="562"/>
    <lineage>
        <taxon>Bacteria</taxon>
        <taxon>Pseudomonadati</taxon>
        <taxon>Pseudomonadota</taxon>
        <taxon>Gammaproteobacteria</taxon>
        <taxon>Enterobacterales</taxon>
        <taxon>Enterobacteriaceae</taxon>
        <taxon>Escherichia</taxon>
    </lineage>
</organism>
<name>A0A3Z9NXW2_ECOLX</name>
<evidence type="ECO:0000259" key="3">
    <source>
        <dbReference type="Pfam" id="PF00912"/>
    </source>
</evidence>
<comment type="pathway">
    <text evidence="1">Cell wall biogenesis; peptidoglycan biosynthesis.</text>
</comment>
<dbReference type="EMBL" id="CP055981">
    <property type="protein sequence ID" value="QMS39787.1"/>
    <property type="molecule type" value="Genomic_DNA"/>
</dbReference>
<keyword evidence="2" id="KW-0808">Transferase</keyword>
<dbReference type="InterPro" id="IPR023346">
    <property type="entry name" value="Lysozyme-like_dom_sf"/>
</dbReference>
<sequence>MAAKKFLIYLLSLPYLIMASIIIKLKVKSIIDDYEKCTTYIYCNSKKYNNISPVMIDILRLAEDHRQLLHRGIDPIAIIRTFYLRIFKNIHQGASTIEQQFVRTITKRYEKTIRRKIREQILAILIRNVSTPDDICKCYLSCCYYGYGTYGIDNLLKKKQNISDFDIVAMIKYPFRGEVVSVTEERFKHRSLYLSTLYKLNAQRDMIFLRKYSG</sequence>
<dbReference type="GO" id="GO:0008955">
    <property type="term" value="F:peptidoglycan glycosyltransferase activity"/>
    <property type="evidence" value="ECO:0007669"/>
    <property type="project" value="TreeGrafter"/>
</dbReference>
<accession>A0A3Z9NXW2</accession>
<feature type="domain" description="Glycosyl transferase family 51" evidence="3">
    <location>
        <begin position="46"/>
        <end position="154"/>
    </location>
</feature>
<dbReference type="AlphaFoldDB" id="A0A3Z9NXW2"/>
<dbReference type="InterPro" id="IPR036950">
    <property type="entry name" value="PBP_transglycosylase"/>
</dbReference>
<reference evidence="4 5" key="1">
    <citation type="submission" date="2020-06" db="EMBL/GenBank/DDBJ databases">
        <title>REHAB project genomes.</title>
        <authorList>
            <person name="Shaw L.P."/>
        </authorList>
    </citation>
    <scope>NUCLEOTIDE SEQUENCE [LARGE SCALE GENOMIC DNA]</scope>
    <source>
        <strain evidence="4 5">RHB01-C20</strain>
    </source>
</reference>
<dbReference type="InterPro" id="IPR001264">
    <property type="entry name" value="Glyco_trans_51"/>
</dbReference>
<evidence type="ECO:0000256" key="1">
    <source>
        <dbReference type="ARBA" id="ARBA00004752"/>
    </source>
</evidence>
<evidence type="ECO:0000313" key="4">
    <source>
        <dbReference type="EMBL" id="QMS39787.1"/>
    </source>
</evidence>
<protein>
    <submittedName>
        <fullName evidence="4">Transglycosylase domain-containing protein</fullName>
    </submittedName>
</protein>
<dbReference type="Pfam" id="PF00912">
    <property type="entry name" value="Transgly"/>
    <property type="match status" value="1"/>
</dbReference>
<proteinExistence type="predicted"/>
<dbReference type="RefSeq" id="WP_021564094.1">
    <property type="nucleotide sequence ID" value="NZ_BGXZ01000030.1"/>
</dbReference>
<dbReference type="Proteomes" id="UP000514533">
    <property type="component" value="Chromosome"/>
</dbReference>
<dbReference type="InterPro" id="IPR050396">
    <property type="entry name" value="Glycosyltr_51/Transpeptidase"/>
</dbReference>
<dbReference type="SUPFAM" id="SSF53955">
    <property type="entry name" value="Lysozyme-like"/>
    <property type="match status" value="1"/>
</dbReference>
<dbReference type="PANTHER" id="PTHR32282">
    <property type="entry name" value="BINDING PROTEIN TRANSPEPTIDASE, PUTATIVE-RELATED"/>
    <property type="match status" value="1"/>
</dbReference>
<gene>
    <name evidence="4" type="ORF">HVV39_18095</name>
</gene>
<evidence type="ECO:0000313" key="5">
    <source>
        <dbReference type="Proteomes" id="UP000514533"/>
    </source>
</evidence>
<dbReference type="PANTHER" id="PTHR32282:SF33">
    <property type="entry name" value="PEPTIDOGLYCAN GLYCOSYLTRANSFERASE"/>
    <property type="match status" value="1"/>
</dbReference>
<dbReference type="Gene3D" id="1.10.3810.10">
    <property type="entry name" value="Biosynthetic peptidoglycan transglycosylase-like"/>
    <property type="match status" value="1"/>
</dbReference>
<evidence type="ECO:0000256" key="2">
    <source>
        <dbReference type="ARBA" id="ARBA00022679"/>
    </source>
</evidence>